<sequence length="719" mass="78087">MRSYCAGNAGDVRTAVVALLCVMMAGQPLFAVASAPSKKVASSEMKGDERALHALNRLTFGPRPGDLAAVQRMGLEAWFERQLNPASIDDTALDERLAAFPAMQLPQEELMRRFPNPAVIRMIARGNLPLPNDPVLRAVYADQVEFYRLREAQKGADGATSLEKKAADGAMMSMANNKPMDEKGNVADLAKDGVTAADPLAVAPEQHLDALYAQDAAQAVLEKDPTARLQAILAMKATDLAAFRRSLSKRELAQLGAGMTPEQKETLLSLGGSQRVVAGELLQTRLLRDIYSDRQLEAVMTDFWLNHFNVYVRKNQIEPYLLPAFERDVIRPRALGKFEDLLVATAKSPAMLVYLDNAQSFGPNSNQVRRAAARAALIDDPAKRGARGLNENYGRELMELHTLGVNGGYTQADVTQVAKVFTGWTVEQPYRGGEYSFEPNRHEPGAKTVLGKTIGQSGESEGLQVLHMLATSPATAKFISTKLAVRFVSDDPPPALVDRMAASFLASGGDMKVVLRTMFHSPEFWSPSVDKVKVKTPLEFVVSATRASEVNVVNAQPLVQALDKLGMPLYGMQTPNGYSWKSEPWVSTGALVSRMNFALVLSGDRIPGVRTDWRGLLDGDSSGVTRVSAVVGASVEAEKERKLERILLGGPVSERTRATVLAQFDDPTTRANAERSFNLRDGDGEGGMRAARLRPDGVQDAQAAGMAGLLLGSPEFQRR</sequence>
<evidence type="ECO:0000313" key="1">
    <source>
        <dbReference type="EMBL" id="SFS16370.1"/>
    </source>
</evidence>
<dbReference type="AlphaFoldDB" id="A0A1I6MKZ8"/>
<dbReference type="EMBL" id="FOZL01000001">
    <property type="protein sequence ID" value="SFS16370.1"/>
    <property type="molecule type" value="Genomic_DNA"/>
</dbReference>
<dbReference type="Proteomes" id="UP000199024">
    <property type="component" value="Unassembled WGS sequence"/>
</dbReference>
<keyword evidence="2" id="KW-1185">Reference proteome</keyword>
<proteinExistence type="predicted"/>
<dbReference type="STRING" id="474950.SAMN05421771_2902"/>
<evidence type="ECO:0008006" key="3">
    <source>
        <dbReference type="Google" id="ProtNLM"/>
    </source>
</evidence>
<accession>A0A1I6MKZ8</accession>
<evidence type="ECO:0000313" key="2">
    <source>
        <dbReference type="Proteomes" id="UP000199024"/>
    </source>
</evidence>
<reference evidence="1 2" key="1">
    <citation type="submission" date="2016-10" db="EMBL/GenBank/DDBJ databases">
        <authorList>
            <person name="de Groot N.N."/>
        </authorList>
    </citation>
    <scope>NUCLEOTIDE SEQUENCE [LARGE SCALE GENOMIC DNA]</scope>
    <source>
        <strain evidence="1 2">DSM 21001</strain>
    </source>
</reference>
<gene>
    <name evidence="1" type="ORF">SAMN05421771_2902</name>
</gene>
<organism evidence="1 2">
    <name type="scientific">Granulicella pectinivorans</name>
    <dbReference type="NCBI Taxonomy" id="474950"/>
    <lineage>
        <taxon>Bacteria</taxon>
        <taxon>Pseudomonadati</taxon>
        <taxon>Acidobacteriota</taxon>
        <taxon>Terriglobia</taxon>
        <taxon>Terriglobales</taxon>
        <taxon>Acidobacteriaceae</taxon>
        <taxon>Granulicella</taxon>
    </lineage>
</organism>
<dbReference type="Pfam" id="PF08811">
    <property type="entry name" value="DUF1800"/>
    <property type="match status" value="1"/>
</dbReference>
<protein>
    <recommendedName>
        <fullName evidence="3">DUF1800 domain-containing protein</fullName>
    </recommendedName>
</protein>
<name>A0A1I6MKZ8_9BACT</name>
<dbReference type="InterPro" id="IPR014917">
    <property type="entry name" value="DUF1800"/>
</dbReference>
<dbReference type="RefSeq" id="WP_245781877.1">
    <property type="nucleotide sequence ID" value="NZ_FOZL01000001.1"/>
</dbReference>